<dbReference type="InterPro" id="IPR036390">
    <property type="entry name" value="WH_DNA-bd_sf"/>
</dbReference>
<dbReference type="OrthoDB" id="9791355at2"/>
<dbReference type="SUPFAM" id="SSF46785">
    <property type="entry name" value="Winged helix' DNA-binding domain"/>
    <property type="match status" value="1"/>
</dbReference>
<dbReference type="InterPro" id="IPR001367">
    <property type="entry name" value="Fe_dep_repressor"/>
</dbReference>
<evidence type="ECO:0000313" key="13">
    <source>
        <dbReference type="EMBL" id="VEU79711.1"/>
    </source>
</evidence>
<evidence type="ECO:0000256" key="5">
    <source>
        <dbReference type="ARBA" id="ARBA00022491"/>
    </source>
</evidence>
<organism evidence="13 14">
    <name type="scientific">Haploplasma axanthum</name>
    <name type="common">Acholeplasma axanthum</name>
    <dbReference type="NCBI Taxonomy" id="29552"/>
    <lineage>
        <taxon>Bacteria</taxon>
        <taxon>Bacillati</taxon>
        <taxon>Mycoplasmatota</taxon>
        <taxon>Mollicutes</taxon>
        <taxon>Acholeplasmatales</taxon>
        <taxon>Acholeplasmataceae</taxon>
        <taxon>Haploplasma</taxon>
    </lineage>
</organism>
<dbReference type="PANTHER" id="PTHR33238">
    <property type="entry name" value="IRON (METAL) DEPENDENT REPRESSOR, DTXR FAMILY"/>
    <property type="match status" value="1"/>
</dbReference>
<dbReference type="STRING" id="1278311.GCA_000428705_00731"/>
<dbReference type="InterPro" id="IPR036388">
    <property type="entry name" value="WH-like_DNA-bd_sf"/>
</dbReference>
<evidence type="ECO:0000313" key="14">
    <source>
        <dbReference type="Proteomes" id="UP000289841"/>
    </source>
</evidence>
<comment type="similarity">
    <text evidence="2">Belongs to the DtxR/MntR family.</text>
</comment>
<keyword evidence="10" id="KW-0464">Manganese</keyword>
<dbReference type="Pfam" id="PF02742">
    <property type="entry name" value="Fe_dep_repr_C"/>
    <property type="match status" value="1"/>
</dbReference>
<dbReference type="InterPro" id="IPR050536">
    <property type="entry name" value="DtxR_MntR_Metal-Reg"/>
</dbReference>
<evidence type="ECO:0000256" key="6">
    <source>
        <dbReference type="ARBA" id="ARBA00023015"/>
    </source>
</evidence>
<dbReference type="PANTHER" id="PTHR33238:SF11">
    <property type="entry name" value="TRANSCRIPTIONAL REGULATOR MNTR"/>
    <property type="match status" value="1"/>
</dbReference>
<dbReference type="GO" id="GO:0046983">
    <property type="term" value="F:protein dimerization activity"/>
    <property type="evidence" value="ECO:0007669"/>
    <property type="project" value="InterPro"/>
</dbReference>
<dbReference type="InterPro" id="IPR036421">
    <property type="entry name" value="Fe_dep_repressor_sf"/>
</dbReference>
<dbReference type="Gene3D" id="1.10.10.10">
    <property type="entry name" value="Winged helix-like DNA-binding domain superfamily/Winged helix DNA-binding domain"/>
    <property type="match status" value="1"/>
</dbReference>
<reference evidence="13 14" key="1">
    <citation type="submission" date="2019-01" db="EMBL/GenBank/DDBJ databases">
        <authorList>
            <consortium name="Pathogen Informatics"/>
        </authorList>
    </citation>
    <scope>NUCLEOTIDE SEQUENCE [LARGE SCALE GENOMIC DNA]</scope>
    <source>
        <strain evidence="13 14">NCTC10138</strain>
    </source>
</reference>
<dbReference type="InterPro" id="IPR022687">
    <property type="entry name" value="HTH_DTXR"/>
</dbReference>
<evidence type="ECO:0000256" key="11">
    <source>
        <dbReference type="ARBA" id="ARBA00032593"/>
    </source>
</evidence>
<dbReference type="InterPro" id="IPR022689">
    <property type="entry name" value="Iron_dep_repressor"/>
</dbReference>
<comment type="subunit">
    <text evidence="3">Homodimer.</text>
</comment>
<feature type="domain" description="HTH dtxR-type" evidence="12">
    <location>
        <begin position="1"/>
        <end position="64"/>
    </location>
</feature>
<evidence type="ECO:0000256" key="2">
    <source>
        <dbReference type="ARBA" id="ARBA00007871"/>
    </source>
</evidence>
<dbReference type="GO" id="GO:0003677">
    <property type="term" value="F:DNA binding"/>
    <property type="evidence" value="ECO:0007669"/>
    <property type="project" value="UniProtKB-KW"/>
</dbReference>
<sequence length="215" mass="25117">MNRAEEDYIKTIYELSINNDSKIIKNIDIAESLGFTDQSVNEMVKKLSVKGFLEFIPYKGVKLTEKGVKQAVRLIRAHRVWEVFLMDYLNYSWQEVHEQAEFLEHAGNDELIERLYLFLDKPKYCGHGNPIPSHDGTLSTVFKKSLFEFNVNDKFTLKRVLDVKELLSFLDEQNLKIDDSFIIQEKNEFSGYTKLVKDSQEYIITNKIAKMLFGI</sequence>
<dbReference type="InterPro" id="IPR038157">
    <property type="entry name" value="FeoA_core_dom"/>
</dbReference>
<dbReference type="GO" id="GO:0005737">
    <property type="term" value="C:cytoplasm"/>
    <property type="evidence" value="ECO:0007669"/>
    <property type="project" value="UniProtKB-SubCell"/>
</dbReference>
<keyword evidence="7" id="KW-0238">DNA-binding</keyword>
<name>A0A449BBE3_HAPAX</name>
<dbReference type="EMBL" id="LR215048">
    <property type="protein sequence ID" value="VEU79711.1"/>
    <property type="molecule type" value="Genomic_DNA"/>
</dbReference>
<evidence type="ECO:0000256" key="1">
    <source>
        <dbReference type="ARBA" id="ARBA00004496"/>
    </source>
</evidence>
<protein>
    <recommendedName>
        <fullName evidence="11">Manganese transport regulator</fullName>
    </recommendedName>
</protein>
<evidence type="ECO:0000256" key="9">
    <source>
        <dbReference type="ARBA" id="ARBA00023163"/>
    </source>
</evidence>
<evidence type="ECO:0000256" key="4">
    <source>
        <dbReference type="ARBA" id="ARBA00022490"/>
    </source>
</evidence>
<dbReference type="GO" id="GO:0003700">
    <property type="term" value="F:DNA-binding transcription factor activity"/>
    <property type="evidence" value="ECO:0007669"/>
    <property type="project" value="InterPro"/>
</dbReference>
<keyword evidence="5" id="KW-0678">Repressor</keyword>
<dbReference type="Gene3D" id="2.30.30.90">
    <property type="match status" value="1"/>
</dbReference>
<dbReference type="PROSITE" id="PS50944">
    <property type="entry name" value="HTH_DTXR"/>
    <property type="match status" value="1"/>
</dbReference>
<dbReference type="SMART" id="SM00529">
    <property type="entry name" value="HTH_DTXR"/>
    <property type="match status" value="1"/>
</dbReference>
<dbReference type="AlphaFoldDB" id="A0A449BBE3"/>
<proteinExistence type="inferred from homology"/>
<evidence type="ECO:0000256" key="10">
    <source>
        <dbReference type="ARBA" id="ARBA00023211"/>
    </source>
</evidence>
<dbReference type="RefSeq" id="WP_026390351.1">
    <property type="nucleotide sequence ID" value="NZ_LR215048.1"/>
</dbReference>
<keyword evidence="4" id="KW-0963">Cytoplasm</keyword>
<keyword evidence="6" id="KW-0805">Transcription regulation</keyword>
<dbReference type="Proteomes" id="UP000289841">
    <property type="component" value="Chromosome"/>
</dbReference>
<dbReference type="KEGG" id="aaxa:NCTC10138_00115"/>
<evidence type="ECO:0000256" key="8">
    <source>
        <dbReference type="ARBA" id="ARBA00023159"/>
    </source>
</evidence>
<comment type="subcellular location">
    <subcellularLocation>
        <location evidence="1">Cytoplasm</location>
    </subcellularLocation>
</comment>
<dbReference type="Gene3D" id="1.10.60.10">
    <property type="entry name" value="Iron dependent repressor, metal binding and dimerisation domain"/>
    <property type="match status" value="1"/>
</dbReference>
<keyword evidence="8" id="KW-0010">Activator</keyword>
<dbReference type="SUPFAM" id="SSF47979">
    <property type="entry name" value="Iron-dependent repressor protein, dimerization domain"/>
    <property type="match status" value="1"/>
</dbReference>
<evidence type="ECO:0000259" key="12">
    <source>
        <dbReference type="PROSITE" id="PS50944"/>
    </source>
</evidence>
<gene>
    <name evidence="13" type="primary">ideR</name>
    <name evidence="13" type="ORF">NCTC10138_00115</name>
</gene>
<keyword evidence="14" id="KW-1185">Reference proteome</keyword>
<evidence type="ECO:0000256" key="7">
    <source>
        <dbReference type="ARBA" id="ARBA00023125"/>
    </source>
</evidence>
<accession>A0A449BBE3</accession>
<evidence type="ECO:0000256" key="3">
    <source>
        <dbReference type="ARBA" id="ARBA00011738"/>
    </source>
</evidence>
<keyword evidence="9" id="KW-0804">Transcription</keyword>
<dbReference type="GO" id="GO:0046914">
    <property type="term" value="F:transition metal ion binding"/>
    <property type="evidence" value="ECO:0007669"/>
    <property type="project" value="InterPro"/>
</dbReference>
<dbReference type="Pfam" id="PF01325">
    <property type="entry name" value="Fe_dep_repress"/>
    <property type="match status" value="1"/>
</dbReference>